<feature type="compositionally biased region" description="Basic and acidic residues" evidence="1">
    <location>
        <begin position="326"/>
        <end position="345"/>
    </location>
</feature>
<evidence type="ECO:0000313" key="3">
    <source>
        <dbReference type="Proteomes" id="UP000027073"/>
    </source>
</evidence>
<dbReference type="AlphaFoldDB" id="A0A067NNE0"/>
<sequence length="345" mass="37255">MGVGNGASSVTGPLTNGKVYKALRTTRSMGILATPSEIVDSEIEKIEAAQRDTHRPMLPSLARPTPTFSPASPAPTPNDGTDEPTVAAKRVANSTMASMCQAGERKAVPKGWRRVLSSWWKEQNQILTDSLNQATSASFDSQRSFNVDASVRARHANPSSEVAVADGCVFAPAQSSCDMHRASYPWSPLRVRTGQPANQRISEGEYQNSRLPAQGDGDGNTRTNGESGRKSGSSKRRNGGRRIADKEVLCATGNERTKVQVWIVGMKTTLACACSSSTPKYGHGRSLRVDEEPYRQGRRSRVSASVGCDGERGSWFVSASAGGSKGLERGEWEREQRQKAGRVRE</sequence>
<protein>
    <submittedName>
        <fullName evidence="2">Uncharacterized protein</fullName>
    </submittedName>
</protein>
<dbReference type="EMBL" id="KL198008">
    <property type="protein sequence ID" value="KDQ28520.1"/>
    <property type="molecule type" value="Genomic_DNA"/>
</dbReference>
<accession>A0A067NNE0</accession>
<reference evidence="3" key="1">
    <citation type="journal article" date="2014" name="Proc. Natl. Acad. Sci. U.S.A.">
        <title>Extensive sampling of basidiomycete genomes demonstrates inadequacy of the white-rot/brown-rot paradigm for wood decay fungi.</title>
        <authorList>
            <person name="Riley R."/>
            <person name="Salamov A.A."/>
            <person name="Brown D.W."/>
            <person name="Nagy L.G."/>
            <person name="Floudas D."/>
            <person name="Held B.W."/>
            <person name="Levasseur A."/>
            <person name="Lombard V."/>
            <person name="Morin E."/>
            <person name="Otillar R."/>
            <person name="Lindquist E.A."/>
            <person name="Sun H."/>
            <person name="LaButti K.M."/>
            <person name="Schmutz J."/>
            <person name="Jabbour D."/>
            <person name="Luo H."/>
            <person name="Baker S.E."/>
            <person name="Pisabarro A.G."/>
            <person name="Walton J.D."/>
            <person name="Blanchette R.A."/>
            <person name="Henrissat B."/>
            <person name="Martin F."/>
            <person name="Cullen D."/>
            <person name="Hibbett D.S."/>
            <person name="Grigoriev I.V."/>
        </authorList>
    </citation>
    <scope>NUCLEOTIDE SEQUENCE [LARGE SCALE GENOMIC DNA]</scope>
    <source>
        <strain evidence="3">PC15</strain>
    </source>
</reference>
<proteinExistence type="predicted"/>
<dbReference type="HOGENOM" id="CLU_804397_0_0_1"/>
<feature type="compositionally biased region" description="Polar residues" evidence="1">
    <location>
        <begin position="195"/>
        <end position="211"/>
    </location>
</feature>
<organism evidence="2 3">
    <name type="scientific">Pleurotus ostreatus (strain PC15)</name>
    <name type="common">Oyster mushroom</name>
    <dbReference type="NCBI Taxonomy" id="1137138"/>
    <lineage>
        <taxon>Eukaryota</taxon>
        <taxon>Fungi</taxon>
        <taxon>Dikarya</taxon>
        <taxon>Basidiomycota</taxon>
        <taxon>Agaricomycotina</taxon>
        <taxon>Agaricomycetes</taxon>
        <taxon>Agaricomycetidae</taxon>
        <taxon>Agaricales</taxon>
        <taxon>Pleurotineae</taxon>
        <taxon>Pleurotaceae</taxon>
        <taxon>Pleurotus</taxon>
    </lineage>
</organism>
<gene>
    <name evidence="2" type="ORF">PLEOSDRAFT_167701</name>
</gene>
<feature type="region of interest" description="Disordered" evidence="1">
    <location>
        <begin position="49"/>
        <end position="84"/>
    </location>
</feature>
<name>A0A067NNE0_PLEO1</name>
<feature type="region of interest" description="Disordered" evidence="1">
    <location>
        <begin position="319"/>
        <end position="345"/>
    </location>
</feature>
<dbReference type="Proteomes" id="UP000027073">
    <property type="component" value="Unassembled WGS sequence"/>
</dbReference>
<evidence type="ECO:0000313" key="2">
    <source>
        <dbReference type="EMBL" id="KDQ28520.1"/>
    </source>
</evidence>
<dbReference type="VEuPathDB" id="FungiDB:PLEOSDRAFT_167701"/>
<dbReference type="InParanoid" id="A0A067NNE0"/>
<evidence type="ECO:0000256" key="1">
    <source>
        <dbReference type="SAM" id="MobiDB-lite"/>
    </source>
</evidence>
<feature type="region of interest" description="Disordered" evidence="1">
    <location>
        <begin position="190"/>
        <end position="241"/>
    </location>
</feature>